<comment type="caution">
    <text evidence="2">The sequence shown here is derived from an EMBL/GenBank/DDBJ whole genome shotgun (WGS) entry which is preliminary data.</text>
</comment>
<dbReference type="Pfam" id="PF07727">
    <property type="entry name" value="RVT_2"/>
    <property type="match status" value="1"/>
</dbReference>
<evidence type="ECO:0000259" key="1">
    <source>
        <dbReference type="Pfam" id="PF07727"/>
    </source>
</evidence>
<protein>
    <recommendedName>
        <fullName evidence="1">Reverse transcriptase Ty1/copia-type domain-containing protein</fullName>
    </recommendedName>
</protein>
<keyword evidence="3" id="KW-1185">Reference proteome</keyword>
<evidence type="ECO:0000313" key="3">
    <source>
        <dbReference type="Proteomes" id="UP001188597"/>
    </source>
</evidence>
<dbReference type="Proteomes" id="UP001188597">
    <property type="component" value="Unassembled WGS sequence"/>
</dbReference>
<name>A0AA88V284_9ASTE</name>
<dbReference type="AlphaFoldDB" id="A0AA88V284"/>
<dbReference type="InterPro" id="IPR013103">
    <property type="entry name" value="RVT_2"/>
</dbReference>
<gene>
    <name evidence="2" type="ORF">RJ639_023816</name>
</gene>
<organism evidence="2 3">
    <name type="scientific">Escallonia herrerae</name>
    <dbReference type="NCBI Taxonomy" id="1293975"/>
    <lineage>
        <taxon>Eukaryota</taxon>
        <taxon>Viridiplantae</taxon>
        <taxon>Streptophyta</taxon>
        <taxon>Embryophyta</taxon>
        <taxon>Tracheophyta</taxon>
        <taxon>Spermatophyta</taxon>
        <taxon>Magnoliopsida</taxon>
        <taxon>eudicotyledons</taxon>
        <taxon>Gunneridae</taxon>
        <taxon>Pentapetalae</taxon>
        <taxon>asterids</taxon>
        <taxon>campanulids</taxon>
        <taxon>Escalloniales</taxon>
        <taxon>Escalloniaceae</taxon>
        <taxon>Escallonia</taxon>
    </lineage>
</organism>
<sequence length="277" mass="31048">MLIFGSDIDRVNEAKNFLASNFSMKDLGEADVILGIKIIRSRHGIILTQSSYIEKILGRFNHYDDDPALPPIDLSVKLVWNNGQAINQLEYSQARDLILPDCSERLDTFYTEKLHDANFSQLPPVIAIWSKGNVCGIVGDDPRSKKVWSLSKDEIMRLHDLFGNFWRRNNDCGNFAQTKASVMSNSSCLIPLGSLQSKWYKSFASDSSTMASPNDVPGQILLPEPNGIERLFMGSHKGKFAFSAQFFLELHDLSIDVLVPLHIPLGEMGDPFLDKVI</sequence>
<dbReference type="EMBL" id="JAVXUP010003191">
    <property type="protein sequence ID" value="KAK2999718.1"/>
    <property type="molecule type" value="Genomic_DNA"/>
</dbReference>
<feature type="domain" description="Reverse transcriptase Ty1/copia-type" evidence="1">
    <location>
        <begin position="1"/>
        <end position="71"/>
    </location>
</feature>
<evidence type="ECO:0000313" key="2">
    <source>
        <dbReference type="EMBL" id="KAK2999718.1"/>
    </source>
</evidence>
<reference evidence="2" key="1">
    <citation type="submission" date="2022-12" db="EMBL/GenBank/DDBJ databases">
        <title>Draft genome assemblies for two species of Escallonia (Escalloniales).</title>
        <authorList>
            <person name="Chanderbali A."/>
            <person name="Dervinis C."/>
            <person name="Anghel I."/>
            <person name="Soltis D."/>
            <person name="Soltis P."/>
            <person name="Zapata F."/>
        </authorList>
    </citation>
    <scope>NUCLEOTIDE SEQUENCE</scope>
    <source>
        <strain evidence="2">UCBG64.0493</strain>
        <tissue evidence="2">Leaf</tissue>
    </source>
</reference>
<accession>A0AA88V284</accession>
<proteinExistence type="predicted"/>